<keyword evidence="8" id="KW-1185">Reference proteome</keyword>
<evidence type="ECO:0000256" key="5">
    <source>
        <dbReference type="ARBA" id="ARBA00023136"/>
    </source>
</evidence>
<evidence type="ECO:0000256" key="6">
    <source>
        <dbReference type="SAM" id="Phobius"/>
    </source>
</evidence>
<feature type="transmembrane region" description="Helical" evidence="6">
    <location>
        <begin position="60"/>
        <end position="77"/>
    </location>
</feature>
<accession>A0A223KVW9</accession>
<dbReference type="KEGG" id="bcoh:BC6307_21390"/>
<proteinExistence type="predicted"/>
<dbReference type="SUPFAM" id="SSF53756">
    <property type="entry name" value="UDP-Glycosyltransferase/glycogen phosphorylase"/>
    <property type="match status" value="1"/>
</dbReference>
<dbReference type="AlphaFoldDB" id="A0A223KVW9"/>
<dbReference type="GO" id="GO:0004577">
    <property type="term" value="F:N-acetylglucosaminyldiphosphodolichol N-acetylglucosaminyltransferase activity"/>
    <property type="evidence" value="ECO:0007669"/>
    <property type="project" value="TreeGrafter"/>
</dbReference>
<dbReference type="RefSeq" id="WP_066419412.1">
    <property type="nucleotide sequence ID" value="NZ_CP018866.1"/>
</dbReference>
<evidence type="ECO:0000313" key="8">
    <source>
        <dbReference type="Proteomes" id="UP000215224"/>
    </source>
</evidence>
<feature type="transmembrane region" description="Helical" evidence="6">
    <location>
        <begin position="83"/>
        <end position="99"/>
    </location>
</feature>
<keyword evidence="2 6" id="KW-0812">Transmembrane</keyword>
<protein>
    <recommendedName>
        <fullName evidence="9">Polysaccharide biosynthesis protein</fullName>
    </recommendedName>
</protein>
<dbReference type="STRING" id="1314751.GCA_001591425_03628"/>
<dbReference type="PANTHER" id="PTHR12154:SF4">
    <property type="entry name" value="UDP-N-ACETYLGLUCOSAMINE TRANSFERASE SUBUNIT ALG14 HOMOLOG"/>
    <property type="match status" value="1"/>
</dbReference>
<gene>
    <name evidence="7" type="ORF">BC6307_21390</name>
</gene>
<organism evidence="7 8">
    <name type="scientific">Sutcliffiella cohnii</name>
    <dbReference type="NCBI Taxonomy" id="33932"/>
    <lineage>
        <taxon>Bacteria</taxon>
        <taxon>Bacillati</taxon>
        <taxon>Bacillota</taxon>
        <taxon>Bacilli</taxon>
        <taxon>Bacillales</taxon>
        <taxon>Bacillaceae</taxon>
        <taxon>Sutcliffiella</taxon>
    </lineage>
</organism>
<keyword evidence="5 6" id="KW-0472">Membrane</keyword>
<comment type="subcellular location">
    <subcellularLocation>
        <location evidence="1">Endoplasmic reticulum membrane</location>
        <topology evidence="1">Single-pass membrane protein</topology>
    </subcellularLocation>
</comment>
<sequence length="153" mass="17503">MKNKKEPKVLFVSASGGHFEQLLMLKPLMEKYPSITVTEKTSINNKADYHMLQTGHKDKLFVIKMFLNLIKAIIIWVKEKPKFVVSTGTSIVFPFALLAKITGSKIIYIETFARVNDKTRTGAVMYKYADLFIIQWESLQEIYPNAVYGGSIY</sequence>
<keyword evidence="4 6" id="KW-1133">Transmembrane helix</keyword>
<name>A0A223KVW9_9BACI</name>
<dbReference type="GO" id="GO:0006488">
    <property type="term" value="P:dolichol-linked oligosaccharide biosynthetic process"/>
    <property type="evidence" value="ECO:0007669"/>
    <property type="project" value="InterPro"/>
</dbReference>
<evidence type="ECO:0008006" key="9">
    <source>
        <dbReference type="Google" id="ProtNLM"/>
    </source>
</evidence>
<keyword evidence="3" id="KW-0256">Endoplasmic reticulum</keyword>
<dbReference type="EMBL" id="CP018866">
    <property type="protein sequence ID" value="AST93635.1"/>
    <property type="molecule type" value="Genomic_DNA"/>
</dbReference>
<dbReference type="NCBIfam" id="NF041549">
    <property type="entry name" value="PssD"/>
    <property type="match status" value="1"/>
</dbReference>
<dbReference type="Proteomes" id="UP000215224">
    <property type="component" value="Chromosome"/>
</dbReference>
<dbReference type="Pfam" id="PF08660">
    <property type="entry name" value="Alg14"/>
    <property type="match status" value="1"/>
</dbReference>
<evidence type="ECO:0000256" key="2">
    <source>
        <dbReference type="ARBA" id="ARBA00022692"/>
    </source>
</evidence>
<dbReference type="Gene3D" id="3.40.50.2000">
    <property type="entry name" value="Glycogen Phosphorylase B"/>
    <property type="match status" value="1"/>
</dbReference>
<evidence type="ECO:0000256" key="4">
    <source>
        <dbReference type="ARBA" id="ARBA00022989"/>
    </source>
</evidence>
<evidence type="ECO:0000313" key="7">
    <source>
        <dbReference type="EMBL" id="AST93635.1"/>
    </source>
</evidence>
<evidence type="ECO:0000256" key="3">
    <source>
        <dbReference type="ARBA" id="ARBA00022824"/>
    </source>
</evidence>
<reference evidence="7 8" key="1">
    <citation type="submission" date="2016-12" db="EMBL/GenBank/DDBJ databases">
        <title>The whole genome sequencing and assembly of Bacillus cohnii DSM 6307T strain.</title>
        <authorList>
            <person name="Lee Y.-J."/>
            <person name="Yi H."/>
            <person name="Bahn Y.-S."/>
            <person name="Kim J.F."/>
            <person name="Lee D.-W."/>
        </authorList>
    </citation>
    <scope>NUCLEOTIDE SEQUENCE [LARGE SCALE GENOMIC DNA]</scope>
    <source>
        <strain evidence="7 8">DSM 6307</strain>
    </source>
</reference>
<dbReference type="PANTHER" id="PTHR12154">
    <property type="entry name" value="GLYCOSYL TRANSFERASE-RELATED"/>
    <property type="match status" value="1"/>
</dbReference>
<evidence type="ECO:0000256" key="1">
    <source>
        <dbReference type="ARBA" id="ARBA00004389"/>
    </source>
</evidence>
<dbReference type="InterPro" id="IPR013969">
    <property type="entry name" value="Oligosacch_biosynth_Alg14"/>
</dbReference>